<reference evidence="2 3" key="1">
    <citation type="journal article" date="2020" name="ISME J.">
        <title>Uncovering the hidden diversity of litter-decomposition mechanisms in mushroom-forming fungi.</title>
        <authorList>
            <person name="Floudas D."/>
            <person name="Bentzer J."/>
            <person name="Ahren D."/>
            <person name="Johansson T."/>
            <person name="Persson P."/>
            <person name="Tunlid A."/>
        </authorList>
    </citation>
    <scope>NUCLEOTIDE SEQUENCE [LARGE SCALE GENOMIC DNA]</scope>
    <source>
        <strain evidence="2 3">CBS 175.51</strain>
    </source>
</reference>
<dbReference type="OrthoDB" id="2963154at2759"/>
<accession>A0A8H5B658</accession>
<evidence type="ECO:0000313" key="2">
    <source>
        <dbReference type="EMBL" id="KAF5317283.1"/>
    </source>
</evidence>
<feature type="compositionally biased region" description="Acidic residues" evidence="1">
    <location>
        <begin position="122"/>
        <end position="135"/>
    </location>
</feature>
<name>A0A8H5B658_9AGAR</name>
<keyword evidence="3" id="KW-1185">Reference proteome</keyword>
<feature type="region of interest" description="Disordered" evidence="1">
    <location>
        <begin position="98"/>
        <end position="135"/>
    </location>
</feature>
<feature type="compositionally biased region" description="Basic and acidic residues" evidence="1">
    <location>
        <begin position="111"/>
        <end position="121"/>
    </location>
</feature>
<feature type="region of interest" description="Disordered" evidence="1">
    <location>
        <begin position="1"/>
        <end position="34"/>
    </location>
</feature>
<dbReference type="Proteomes" id="UP000541558">
    <property type="component" value="Unassembled WGS sequence"/>
</dbReference>
<evidence type="ECO:0000256" key="1">
    <source>
        <dbReference type="SAM" id="MobiDB-lite"/>
    </source>
</evidence>
<evidence type="ECO:0000313" key="3">
    <source>
        <dbReference type="Proteomes" id="UP000541558"/>
    </source>
</evidence>
<comment type="caution">
    <text evidence="2">The sequence shown here is derived from an EMBL/GenBank/DDBJ whole genome shotgun (WGS) entry which is preliminary data.</text>
</comment>
<protein>
    <submittedName>
        <fullName evidence="2">Uncharacterized protein</fullName>
    </submittedName>
</protein>
<organism evidence="2 3">
    <name type="scientific">Ephemerocybe angulata</name>
    <dbReference type="NCBI Taxonomy" id="980116"/>
    <lineage>
        <taxon>Eukaryota</taxon>
        <taxon>Fungi</taxon>
        <taxon>Dikarya</taxon>
        <taxon>Basidiomycota</taxon>
        <taxon>Agaricomycotina</taxon>
        <taxon>Agaricomycetes</taxon>
        <taxon>Agaricomycetidae</taxon>
        <taxon>Agaricales</taxon>
        <taxon>Agaricineae</taxon>
        <taxon>Psathyrellaceae</taxon>
        <taxon>Ephemerocybe</taxon>
    </lineage>
</organism>
<feature type="compositionally biased region" description="Acidic residues" evidence="1">
    <location>
        <begin position="98"/>
        <end position="110"/>
    </location>
</feature>
<feature type="region of interest" description="Disordered" evidence="1">
    <location>
        <begin position="169"/>
        <end position="256"/>
    </location>
</feature>
<dbReference type="EMBL" id="JAACJK010000219">
    <property type="protein sequence ID" value="KAF5317283.1"/>
    <property type="molecule type" value="Genomic_DNA"/>
</dbReference>
<sequence length="455" mass="52084">MATKTIATTSTRRRRRSGVGHEAQSPHRGGSMLGTLQTLHDFADTTAASHRHFYSPFSGSAQYLRPSFSLESGWVDGLDGKASVYTLARSNVLDEVDHDDDEQQQYDDDDNNRYAHNNHEDDQYDNNELYNDDDDDEDLYYEKLNDMRNANTRLPRISTESGALSGIRRNTFGIPINNPPLSPPTTPPPPRQPPCPPAQNKSPPRRSRTADAPTPPVKHLASPSTMPVATKTRAPPHPPQPQSQSQPQPGTPKLDTPTEIALLQDNFNLLRTVLEDLQIMCTWFFAQRPVEAFTDHVDTCGAIEDSVNLILENLTRRRRLGEEEWNVRSPGWHSKYCKRMYSLNRTLFRLLSIRPTIEERVLKPHQIANVLKKLREHQDKMGDLATKFQASFDRLRLRHIHFLLTKAYSEAHERDASRRLDESSFEQQWYEDKAVRADLRREFFAAKRTRQATAP</sequence>
<proteinExistence type="predicted"/>
<gene>
    <name evidence="2" type="ORF">D9611_003807</name>
</gene>
<dbReference type="AlphaFoldDB" id="A0A8H5B658"/>
<feature type="compositionally biased region" description="Pro residues" evidence="1">
    <location>
        <begin position="177"/>
        <end position="197"/>
    </location>
</feature>